<evidence type="ECO:0000256" key="1">
    <source>
        <dbReference type="SAM" id="MobiDB-lite"/>
    </source>
</evidence>
<accession>A0A091D557</accession>
<evidence type="ECO:0000313" key="3">
    <source>
        <dbReference type="Proteomes" id="UP000028990"/>
    </source>
</evidence>
<name>A0A091D557_FUKDA</name>
<proteinExistence type="predicted"/>
<sequence>MKPSNNGENGDHKRQGMLLTSESRYAVVPDPGDSEGHLLLSGTISPLAASAKSTRASRTLTYLYTQTKRDLVANEKICKNETN</sequence>
<feature type="region of interest" description="Disordered" evidence="1">
    <location>
        <begin position="1"/>
        <end position="20"/>
    </location>
</feature>
<protein>
    <submittedName>
        <fullName evidence="2">Uncharacterized protein</fullName>
    </submittedName>
</protein>
<dbReference type="EMBL" id="KN122997">
    <property type="protein sequence ID" value="KFO27194.1"/>
    <property type="molecule type" value="Genomic_DNA"/>
</dbReference>
<dbReference type="Proteomes" id="UP000028990">
    <property type="component" value="Unassembled WGS sequence"/>
</dbReference>
<organism evidence="2 3">
    <name type="scientific">Fukomys damarensis</name>
    <name type="common">Damaraland mole rat</name>
    <name type="synonym">Cryptomys damarensis</name>
    <dbReference type="NCBI Taxonomy" id="885580"/>
    <lineage>
        <taxon>Eukaryota</taxon>
        <taxon>Metazoa</taxon>
        <taxon>Chordata</taxon>
        <taxon>Craniata</taxon>
        <taxon>Vertebrata</taxon>
        <taxon>Euteleostomi</taxon>
        <taxon>Mammalia</taxon>
        <taxon>Eutheria</taxon>
        <taxon>Euarchontoglires</taxon>
        <taxon>Glires</taxon>
        <taxon>Rodentia</taxon>
        <taxon>Hystricomorpha</taxon>
        <taxon>Bathyergidae</taxon>
        <taxon>Fukomys</taxon>
    </lineage>
</organism>
<dbReference type="AlphaFoldDB" id="A0A091D557"/>
<reference evidence="2 3" key="1">
    <citation type="submission" date="2013-11" db="EMBL/GenBank/DDBJ databases">
        <title>The Damaraland mole rat (Fukomys damarensis) genome and evolution of African mole rats.</title>
        <authorList>
            <person name="Gladyshev V.N."/>
            <person name="Fang X."/>
        </authorList>
    </citation>
    <scope>NUCLEOTIDE SEQUENCE [LARGE SCALE GENOMIC DNA]</scope>
    <source>
        <tissue evidence="2">Liver</tissue>
    </source>
</reference>
<keyword evidence="3" id="KW-1185">Reference proteome</keyword>
<gene>
    <name evidence="2" type="ORF">H920_11397</name>
</gene>
<evidence type="ECO:0000313" key="2">
    <source>
        <dbReference type="EMBL" id="KFO27194.1"/>
    </source>
</evidence>